<organism evidence="3 4">
    <name type="scientific">Stemphylium lycopersici</name>
    <name type="common">Tomato gray leaf spot disease fungus</name>
    <name type="synonym">Thyrospora lycopersici</name>
    <dbReference type="NCBI Taxonomy" id="183478"/>
    <lineage>
        <taxon>Eukaryota</taxon>
        <taxon>Fungi</taxon>
        <taxon>Dikarya</taxon>
        <taxon>Ascomycota</taxon>
        <taxon>Pezizomycotina</taxon>
        <taxon>Dothideomycetes</taxon>
        <taxon>Pleosporomycetidae</taxon>
        <taxon>Pleosporales</taxon>
        <taxon>Pleosporineae</taxon>
        <taxon>Pleosporaceae</taxon>
        <taxon>Stemphylium</taxon>
    </lineage>
</organism>
<dbReference type="InterPro" id="IPR011990">
    <property type="entry name" value="TPR-like_helical_dom_sf"/>
</dbReference>
<gene>
    <name evidence="3" type="ORF">DDE83_008536</name>
</gene>
<evidence type="ECO:0000313" key="3">
    <source>
        <dbReference type="EMBL" id="RAR02554.1"/>
    </source>
</evidence>
<dbReference type="EMBL" id="QGDH01000211">
    <property type="protein sequence ID" value="RAR02554.1"/>
    <property type="molecule type" value="Genomic_DNA"/>
</dbReference>
<reference evidence="4" key="1">
    <citation type="submission" date="2018-05" db="EMBL/GenBank/DDBJ databases">
        <title>Draft genome sequence of Stemphylium lycopersici strain CIDEFI 213.</title>
        <authorList>
            <person name="Medina R."/>
            <person name="Franco M.E.E."/>
            <person name="Lucentini C.G."/>
            <person name="Saparrat M.C.N."/>
            <person name="Balatti P.A."/>
        </authorList>
    </citation>
    <scope>NUCLEOTIDE SEQUENCE [LARGE SCALE GENOMIC DNA]</scope>
    <source>
        <strain evidence="4">CIDEFI 213</strain>
    </source>
</reference>
<dbReference type="Gene3D" id="1.25.40.10">
    <property type="entry name" value="Tetratricopeptide repeat domain"/>
    <property type="match status" value="1"/>
</dbReference>
<proteinExistence type="predicted"/>
<sequence length="652" mass="73713">MAGFEFQAGGSTSLQPTRPGDPQDWEAKRESISQYYIQEDCTLDQLQATMLRKHGFYATRRQYCTKLKQWNLRKNLAASDKDRIIDKIVAARLLGHAIAEVRFHDRQIDPKLLLKHAQSHVPYSDTGSITNQVQILHRTRLRRDSTRPATAETTDDHIQIIYRGIASPESGSPKSDSDNEDWTVVVNGPVTKPSQYRLENNERLYTPQVFPALSYSPTVGLEKIISLSQDYILATLESRIQSMLAPPDETHLLSWLPDVESAAMHSFWVDIKNSLYMAKKHEKNMTFTFASRACAAIQAPTTVETNLGTLKDVLATLSPTNARSCLPLRDGLLHYLSEILGMRFGMQHPLAILCGELRQETSNLEIYEIALRFAIELIDFTQGTQPSDNLAFRRELIRLLRRSGALYESEKLCVEQETYCVREFGTDALVTRRATSDLVHVLMAKKELVQAMAICEDLIERSRRHLAKAFPDELAVYALEDLAELCELHESPTRSLFLLHESYFGAVRLWGAGASTTEYILSKIQVAICATCFDRKRNPDSEEGSSNFENENAKSNSDKEEDSRPTHESNHSDEEDGSDAGSVHSNGREFKCESGVAVNQEYISNGEGTFGEDDTDDGLSRRDTRYQSTLFEYRNRLSWRDSDGEEQPDDSD</sequence>
<accession>A0A364MT31</accession>
<dbReference type="Pfam" id="PF14420">
    <property type="entry name" value="Clr5"/>
    <property type="match status" value="1"/>
</dbReference>
<dbReference type="InterPro" id="IPR025676">
    <property type="entry name" value="Clr5_dom"/>
</dbReference>
<name>A0A364MT31_STELY</name>
<dbReference type="AlphaFoldDB" id="A0A364MT31"/>
<dbReference type="PANTHER" id="PTHR38788:SF3">
    <property type="entry name" value="CLR5 DOMAIN-CONTAINING PROTEIN"/>
    <property type="match status" value="1"/>
</dbReference>
<feature type="domain" description="Clr5" evidence="2">
    <location>
        <begin position="22"/>
        <end position="74"/>
    </location>
</feature>
<evidence type="ECO:0000313" key="4">
    <source>
        <dbReference type="Proteomes" id="UP000249619"/>
    </source>
</evidence>
<dbReference type="OrthoDB" id="539213at2759"/>
<protein>
    <submittedName>
        <fullName evidence="3">Clr5 domain-containing protein</fullName>
    </submittedName>
</protein>
<evidence type="ECO:0000259" key="2">
    <source>
        <dbReference type="Pfam" id="PF14420"/>
    </source>
</evidence>
<dbReference type="STRING" id="183478.A0A364MT31"/>
<dbReference type="Proteomes" id="UP000249619">
    <property type="component" value="Unassembled WGS sequence"/>
</dbReference>
<evidence type="ECO:0000256" key="1">
    <source>
        <dbReference type="SAM" id="MobiDB-lite"/>
    </source>
</evidence>
<comment type="caution">
    <text evidence="3">The sequence shown here is derived from an EMBL/GenBank/DDBJ whole genome shotgun (WGS) entry which is preliminary data.</text>
</comment>
<feature type="region of interest" description="Disordered" evidence="1">
    <location>
        <begin position="538"/>
        <end position="589"/>
    </location>
</feature>
<keyword evidence="4" id="KW-1185">Reference proteome</keyword>
<feature type="compositionally biased region" description="Basic and acidic residues" evidence="1">
    <location>
        <begin position="556"/>
        <end position="572"/>
    </location>
</feature>
<dbReference type="PANTHER" id="PTHR38788">
    <property type="entry name" value="CLR5 DOMAIN-CONTAINING PROTEIN"/>
    <property type="match status" value="1"/>
</dbReference>
<feature type="region of interest" description="Disordered" evidence="1">
    <location>
        <begin position="602"/>
        <end position="627"/>
    </location>
</feature>
<feature type="region of interest" description="Disordered" evidence="1">
    <location>
        <begin position="1"/>
        <end position="25"/>
    </location>
</feature>